<reference evidence="6" key="1">
    <citation type="submission" date="2024-06" db="EMBL/GenBank/DDBJ databases">
        <title>Multi-omics analyses provide insights into the biosynthesis of the anticancer antibiotic pleurotin in Hohenbuehelia grisea.</title>
        <authorList>
            <person name="Weaver J.A."/>
            <person name="Alberti F."/>
        </authorList>
    </citation>
    <scope>NUCLEOTIDE SEQUENCE [LARGE SCALE GENOMIC DNA]</scope>
    <source>
        <strain evidence="6">T-177</strain>
    </source>
</reference>
<dbReference type="Pfam" id="PF23096">
    <property type="entry name" value="HEAT_PSME4"/>
    <property type="match status" value="1"/>
</dbReference>
<protein>
    <recommendedName>
        <fullName evidence="7">Proteasome activator subunit 4</fullName>
    </recommendedName>
</protein>
<accession>A0ABR3J5P0</accession>
<dbReference type="PANTHER" id="PTHR32170:SF3">
    <property type="entry name" value="PROTEASOME ACTIVATOR COMPLEX SUBUNIT 4"/>
    <property type="match status" value="1"/>
</dbReference>
<dbReference type="Pfam" id="PF16507">
    <property type="entry name" value="HEAT_PSME4_mid"/>
    <property type="match status" value="1"/>
</dbReference>
<dbReference type="InterPro" id="IPR035309">
    <property type="entry name" value="PSME4"/>
</dbReference>
<evidence type="ECO:0008006" key="7">
    <source>
        <dbReference type="Google" id="ProtNLM"/>
    </source>
</evidence>
<proteinExistence type="predicted"/>
<dbReference type="InterPro" id="IPR055455">
    <property type="entry name" value="HEAT_PSME4"/>
</dbReference>
<feature type="region of interest" description="Disordered" evidence="2">
    <location>
        <begin position="1"/>
        <end position="33"/>
    </location>
</feature>
<gene>
    <name evidence="5" type="ORF">HGRIS_007590</name>
</gene>
<dbReference type="InterPro" id="IPR032430">
    <property type="entry name" value="Blm10_mid"/>
</dbReference>
<dbReference type="InterPro" id="IPR011989">
    <property type="entry name" value="ARM-like"/>
</dbReference>
<feature type="domain" description="Proteasome activator Blm10 middle HEAT repeats region" evidence="3">
    <location>
        <begin position="443"/>
        <end position="997"/>
    </location>
</feature>
<feature type="domain" description="Proteasome activator complex subunit 4-like HEAT repeat-like" evidence="4">
    <location>
        <begin position="1493"/>
        <end position="1644"/>
    </location>
</feature>
<evidence type="ECO:0000313" key="5">
    <source>
        <dbReference type="EMBL" id="KAL0950828.1"/>
    </source>
</evidence>
<dbReference type="Proteomes" id="UP001556367">
    <property type="component" value="Unassembled WGS sequence"/>
</dbReference>
<sequence>MAYPDLSSLSIEDPPPRPNGHINGTGTHIPDDITRASADDPYMEKLKLYAKSLPYSIEPNSKMMEMLDLVLLRITQCVEAKDYDVGLLQWESMLSYWTMLKYPIPKEKRIRLAKVFFHLSVTPGLSTQIVAVCADAFKTFTRSKKKLTITDMRLPWKPIYRILKADLFLSRRQFEYNQLSWCMGYIADNSKRFFHPAAIEEMLNTFVPLINGVDLNTVLSAQYYLLTFLPNSHPQSYLPMLFRLWESINSYMYDERMLHFLADLAELHLDPSVSDPQRISEIPDDARSEDEARPRWSHDDMNGHTKWGGLYKEVGMFTEQEWNLIMCKCLASMEIPLADAGSLTTGPSADNQVGFELGRLPKPNWRIASLARIIVASMAPDGMPSPASNAPTPFYTPLPSGMNTPQIQSSNLSDYLSAPLGKKVFTNQFNKTYLAGSKALDSLARLIASTESFFHPSNSGAWTTDLSAFIKYIVYDFNKRKKAPLSLPCKVIETHTAIGWHAEQKPDCKTPMNRRLTRQMKRELVKCLRTVCLLAIFSLDSSTVSNIQGCLKSMSVMEPDLILGPILERAVPSLEALVETQRTIAVIKALGAVVPALVSREVYYPGAKNLVPILNLLIPGIDLNDPAKTLCTTTFLVEVSQYIQFGDLTASDAMSIRLDSEPALSPVEPSVKIPSLAAQAVNELESEEPRFSNEEEDALLRDTTGSFAEWITSFIRRVIQLLENLPEEGANGTAGGASEVQVVDAVAGACNQICVHLSEPLYDLVLKLVYDYASTTVRSNAVRAIHQLVECVANANPQKTLAKFLPFCSRNIRIELEHGASSLRTTSVSSPLPSDATLHWNLAILRGTVYNDGKAILPHKEEFKSLLRLLRDKAFSKRGFSWSGKLLSSMLLTLTHTYPLENKFVNPEEWNSEGFKRNHHLSWGKLYKPDEITISWHVPNSEEIEFALEVLRDLVAPTIELLEGLLTPGIARDAVWRNDFCRYLSFVRYAFAGIPTFYKENLTKEQLRKMAATSDILLEIPEMVANLDSVESNFCLSDPSDPRHQYMTSLRQRFGTFLHNASVSLRQQGEENTVDAVSMLVRSIRVFMLEYGDSRDSYYYNYDQYTSEMNVARQYGDQKVWPRAVFVRRARYYHAARLRWNTIERLRGPLEDQLIDDLVEWSMWHYPTIRESSQTVLDSLCSYYDGVRKRALPRLYKALQPGTDDDQMKGALWTLNYSSFGKYATTEYTLAPEIIEALFQCQHHEKPSIQDAVSTVSENCMNSFLEPCLAVFDIDNPALDGALADLNCHIPYDKSAEDVTLRCRAQRVKRIALINQSIEQVLTIAMKAGRSEDTHWKYSIMAVRCLRTLCRRDVPLNPIQLQFFLDKMHDDHPTIRYYAQRALMKTLRNLKLRTFCADPVDLVLANKRNPLAQTVDVELSHEFTTQFLEAYKHPVELSSQSGQGLYRDRDPQGWVAWMPKVELQRVPHPSKSVFQPWEAPSKVAVDALRKTALNSSFWDNLITYYSEETNESALTQDNISCVKSIFQVLEDEPFKTLKPKLEKLLDDKDQNKQRAAAEIAAGVLNGSKHWPTNKQTALWQWFTPYIKKALEQNIKTDTLLVWTSFLQYMFYHKDPRRLQPLVDFLTKAIKAMDYNGESSFDAIKVLSPFRSLYQELDWKFSAWADETMSLFWSEISSDHDDVRAYIGEMLAFSAKIKWRPKPSIPSVDVFVKECRVLPLDYDIMSMRGYYHAERIQGLVQDFKVWREQRIPGTRAFQSAYDRVGITICKWLIQSIHDTHASSVFDYVLPLMPELFRFTEVNDNDELASRANLLLVRMCGVMPPRSLINPILDAIFEAIQSSPVRKAQFERRCFGVVLYCAADTDCLG</sequence>
<evidence type="ECO:0000313" key="6">
    <source>
        <dbReference type="Proteomes" id="UP001556367"/>
    </source>
</evidence>
<dbReference type="SUPFAM" id="SSF48371">
    <property type="entry name" value="ARM repeat"/>
    <property type="match status" value="2"/>
</dbReference>
<evidence type="ECO:0000256" key="2">
    <source>
        <dbReference type="SAM" id="MobiDB-lite"/>
    </source>
</evidence>
<dbReference type="InterPro" id="IPR016024">
    <property type="entry name" value="ARM-type_fold"/>
</dbReference>
<organism evidence="5 6">
    <name type="scientific">Hohenbuehelia grisea</name>
    <dbReference type="NCBI Taxonomy" id="104357"/>
    <lineage>
        <taxon>Eukaryota</taxon>
        <taxon>Fungi</taxon>
        <taxon>Dikarya</taxon>
        <taxon>Basidiomycota</taxon>
        <taxon>Agaricomycotina</taxon>
        <taxon>Agaricomycetes</taxon>
        <taxon>Agaricomycetidae</taxon>
        <taxon>Agaricales</taxon>
        <taxon>Pleurotineae</taxon>
        <taxon>Pleurotaceae</taxon>
        <taxon>Hohenbuehelia</taxon>
    </lineage>
</organism>
<name>A0ABR3J5P0_9AGAR</name>
<dbReference type="PANTHER" id="PTHR32170">
    <property type="entry name" value="PROTEASOME ACTIVATOR COMPLEX SUBUNIT 4"/>
    <property type="match status" value="1"/>
</dbReference>
<dbReference type="EMBL" id="JASNQZ010000011">
    <property type="protein sequence ID" value="KAL0950828.1"/>
    <property type="molecule type" value="Genomic_DNA"/>
</dbReference>
<evidence type="ECO:0000259" key="4">
    <source>
        <dbReference type="Pfam" id="PF23096"/>
    </source>
</evidence>
<feature type="compositionally biased region" description="Basic and acidic residues" evidence="2">
    <location>
        <begin position="284"/>
        <end position="299"/>
    </location>
</feature>
<evidence type="ECO:0000256" key="1">
    <source>
        <dbReference type="ARBA" id="ARBA00004324"/>
    </source>
</evidence>
<dbReference type="Gene3D" id="1.25.10.10">
    <property type="entry name" value="Leucine-rich Repeat Variant"/>
    <property type="match status" value="1"/>
</dbReference>
<comment type="caution">
    <text evidence="5">The sequence shown here is derived from an EMBL/GenBank/DDBJ whole genome shotgun (WGS) entry which is preliminary data.</text>
</comment>
<feature type="region of interest" description="Disordered" evidence="2">
    <location>
        <begin position="275"/>
        <end position="299"/>
    </location>
</feature>
<keyword evidence="6" id="KW-1185">Reference proteome</keyword>
<comment type="subcellular location">
    <subcellularLocation>
        <location evidence="1">Nucleus speckle</location>
    </subcellularLocation>
</comment>
<evidence type="ECO:0000259" key="3">
    <source>
        <dbReference type="Pfam" id="PF16507"/>
    </source>
</evidence>